<feature type="transmembrane region" description="Helical" evidence="1">
    <location>
        <begin position="6"/>
        <end position="25"/>
    </location>
</feature>
<dbReference type="GO" id="GO:0030151">
    <property type="term" value="F:molybdenum ion binding"/>
    <property type="evidence" value="ECO:0007669"/>
    <property type="project" value="InterPro"/>
</dbReference>
<dbReference type="GO" id="GO:0003824">
    <property type="term" value="F:catalytic activity"/>
    <property type="evidence" value="ECO:0007669"/>
    <property type="project" value="InterPro"/>
</dbReference>
<dbReference type="Pfam" id="PF03476">
    <property type="entry name" value="MOSC_N"/>
    <property type="match status" value="1"/>
</dbReference>
<dbReference type="SUPFAM" id="SSF50800">
    <property type="entry name" value="PK beta-barrel domain-like"/>
    <property type="match status" value="1"/>
</dbReference>
<name>A0A0P4VSE0_SCYOL</name>
<reference evidence="3" key="1">
    <citation type="submission" date="2015-09" db="EMBL/GenBank/DDBJ databases">
        <title>Scylla olivacea transcriptome.</title>
        <authorList>
            <person name="Ikhwanuddin M."/>
        </authorList>
    </citation>
    <scope>NUCLEOTIDE SEQUENCE</scope>
</reference>
<sequence>MELSRNLTAVTLLVLGTSLGIYVLWQTWTSSKKKRSRKMIPRIQDLEQLKQMKWECVGKVTKVFVYPVKSCKGLSVDSASAEFRGLVYKAGRDRSFIITTEKGTMITGRMVPSTVLIQATFEDSTLTLTFPGMEALHVDTKEVEKNYMCLKTNIWGEDTYGLDCGRDVSLWLQKVLHRKCKLLYHADLPASRVSNHPLGSRCPLLRDDDHSLYADFGGYMLMTAESIADLQTRVSSKIAAEDFRPNILIEGTKKPYDEDEWQYVKIGNTIFRNTVPCSRCIFTTISAETGKKNPDMEPLCTLKTYRCEKGMDSPFFGINLGLDLAGEVSVGDEVHITRSKSSYEYVKG</sequence>
<dbReference type="SUPFAM" id="SSF141673">
    <property type="entry name" value="MOSC N-terminal domain-like"/>
    <property type="match status" value="1"/>
</dbReference>
<dbReference type="PANTHER" id="PTHR14237:SF19">
    <property type="entry name" value="MITOCHONDRIAL AMIDOXIME REDUCING COMPONENT 1"/>
    <property type="match status" value="1"/>
</dbReference>
<organism evidence="3">
    <name type="scientific">Scylla olivacea</name>
    <name type="common">Orange mud crab</name>
    <name type="synonym">Cancer olivacea</name>
    <dbReference type="NCBI Taxonomy" id="85551"/>
    <lineage>
        <taxon>Eukaryota</taxon>
        <taxon>Metazoa</taxon>
        <taxon>Ecdysozoa</taxon>
        <taxon>Arthropoda</taxon>
        <taxon>Crustacea</taxon>
        <taxon>Multicrustacea</taxon>
        <taxon>Malacostraca</taxon>
        <taxon>Eumalacostraca</taxon>
        <taxon>Eucarida</taxon>
        <taxon>Decapoda</taxon>
        <taxon>Pleocyemata</taxon>
        <taxon>Brachyura</taxon>
        <taxon>Eubrachyura</taxon>
        <taxon>Portunoidea</taxon>
        <taxon>Portunidae</taxon>
        <taxon>Portuninae</taxon>
        <taxon>Scylla</taxon>
    </lineage>
</organism>
<keyword evidence="1" id="KW-0812">Transmembrane</keyword>
<dbReference type="InterPro" id="IPR005303">
    <property type="entry name" value="MOCOS_middle"/>
</dbReference>
<dbReference type="PANTHER" id="PTHR14237">
    <property type="entry name" value="MOLYBDOPTERIN COFACTOR SULFURASE MOSC"/>
    <property type="match status" value="1"/>
</dbReference>
<evidence type="ECO:0000256" key="1">
    <source>
        <dbReference type="SAM" id="Phobius"/>
    </source>
</evidence>
<dbReference type="AlphaFoldDB" id="A0A0P4VSE0"/>
<keyword evidence="1" id="KW-0472">Membrane</keyword>
<dbReference type="GO" id="GO:0030170">
    <property type="term" value="F:pyridoxal phosphate binding"/>
    <property type="evidence" value="ECO:0007669"/>
    <property type="project" value="InterPro"/>
</dbReference>
<dbReference type="InterPro" id="IPR005302">
    <property type="entry name" value="MoCF_Sase_C"/>
</dbReference>
<protein>
    <recommendedName>
        <fullName evidence="2">MOSC domain-containing protein</fullName>
    </recommendedName>
</protein>
<proteinExistence type="predicted"/>
<dbReference type="EMBL" id="GDRN01101465">
    <property type="protein sequence ID" value="JAI58366.1"/>
    <property type="molecule type" value="Transcribed_RNA"/>
</dbReference>
<dbReference type="Pfam" id="PF03473">
    <property type="entry name" value="MOSC"/>
    <property type="match status" value="1"/>
</dbReference>
<evidence type="ECO:0000259" key="2">
    <source>
        <dbReference type="PROSITE" id="PS51340"/>
    </source>
</evidence>
<feature type="domain" description="MOSC" evidence="2">
    <location>
        <begin position="191"/>
        <end position="337"/>
    </location>
</feature>
<dbReference type="PROSITE" id="PS51340">
    <property type="entry name" value="MOSC"/>
    <property type="match status" value="1"/>
</dbReference>
<keyword evidence="1" id="KW-1133">Transmembrane helix</keyword>
<dbReference type="InterPro" id="IPR011037">
    <property type="entry name" value="Pyrv_Knase-like_insert_dom_sf"/>
</dbReference>
<evidence type="ECO:0000313" key="3">
    <source>
        <dbReference type="EMBL" id="JAI58366.1"/>
    </source>
</evidence>
<accession>A0A0P4VSE0</accession>